<dbReference type="EMBL" id="BDGX01000018">
    <property type="protein sequence ID" value="GAV49772.1"/>
    <property type="molecule type" value="Genomic_DNA"/>
</dbReference>
<name>A0A1Q3A263_ZYGRO</name>
<evidence type="ECO:0000256" key="3">
    <source>
        <dbReference type="ARBA" id="ARBA00022692"/>
    </source>
</evidence>
<evidence type="ECO:0000256" key="2">
    <source>
        <dbReference type="ARBA" id="ARBA00022448"/>
    </source>
</evidence>
<dbReference type="PANTHER" id="PTHR43791">
    <property type="entry name" value="PERMEASE-RELATED"/>
    <property type="match status" value="1"/>
</dbReference>
<keyword evidence="5 7" id="KW-0472">Membrane</keyword>
<evidence type="ECO:0000256" key="4">
    <source>
        <dbReference type="ARBA" id="ARBA00022989"/>
    </source>
</evidence>
<dbReference type="InterPro" id="IPR011701">
    <property type="entry name" value="MFS"/>
</dbReference>
<feature type="transmembrane region" description="Helical" evidence="7">
    <location>
        <begin position="272"/>
        <end position="293"/>
    </location>
</feature>
<feature type="compositionally biased region" description="Polar residues" evidence="6">
    <location>
        <begin position="1"/>
        <end position="10"/>
    </location>
</feature>
<keyword evidence="3 7" id="KW-0812">Transmembrane</keyword>
<feature type="transmembrane region" description="Helical" evidence="7">
    <location>
        <begin position="239"/>
        <end position="260"/>
    </location>
</feature>
<dbReference type="FunFam" id="1.20.1250.20:FF:000247">
    <property type="entry name" value="MFS general substrate transporter"/>
    <property type="match status" value="1"/>
</dbReference>
<dbReference type="Proteomes" id="UP000187013">
    <property type="component" value="Unassembled WGS sequence"/>
</dbReference>
<evidence type="ECO:0000313" key="8">
    <source>
        <dbReference type="EMBL" id="GAV49772.1"/>
    </source>
</evidence>
<evidence type="ECO:0000256" key="5">
    <source>
        <dbReference type="ARBA" id="ARBA00023136"/>
    </source>
</evidence>
<dbReference type="PANTHER" id="PTHR43791:SF29">
    <property type="entry name" value="MAJOR FACILITATOR SUPERFAMILY (MFS) PROFILE DOMAIN-CONTAINING PROTEIN"/>
    <property type="match status" value="1"/>
</dbReference>
<dbReference type="eggNOG" id="KOG2533">
    <property type="taxonomic scope" value="Eukaryota"/>
</dbReference>
<dbReference type="FunFam" id="1.20.1250.20:FF:000106">
    <property type="entry name" value="MFS transporter, putative"/>
    <property type="match status" value="1"/>
</dbReference>
<comment type="caution">
    <text evidence="8">The sequence shown here is derived from an EMBL/GenBank/DDBJ whole genome shotgun (WGS) entry which is preliminary data.</text>
</comment>
<dbReference type="GO" id="GO:0022857">
    <property type="term" value="F:transmembrane transporter activity"/>
    <property type="evidence" value="ECO:0007669"/>
    <property type="project" value="InterPro"/>
</dbReference>
<feature type="transmembrane region" description="Helical" evidence="7">
    <location>
        <begin position="478"/>
        <end position="498"/>
    </location>
</feature>
<evidence type="ECO:0000256" key="7">
    <source>
        <dbReference type="SAM" id="Phobius"/>
    </source>
</evidence>
<dbReference type="GO" id="GO:0016020">
    <property type="term" value="C:membrane"/>
    <property type="evidence" value="ECO:0007669"/>
    <property type="project" value="UniProtKB-SubCell"/>
</dbReference>
<proteinExistence type="predicted"/>
<evidence type="ECO:0000256" key="1">
    <source>
        <dbReference type="ARBA" id="ARBA00004141"/>
    </source>
</evidence>
<feature type="transmembrane region" description="Helical" evidence="7">
    <location>
        <begin position="208"/>
        <end position="227"/>
    </location>
</feature>
<dbReference type="SUPFAM" id="SSF103473">
    <property type="entry name" value="MFS general substrate transporter"/>
    <property type="match status" value="1"/>
</dbReference>
<comment type="subcellular location">
    <subcellularLocation>
        <location evidence="1">Membrane</location>
        <topology evidence="1">Multi-pass membrane protein</topology>
    </subcellularLocation>
</comment>
<feature type="transmembrane region" description="Helical" evidence="7">
    <location>
        <begin position="447"/>
        <end position="466"/>
    </location>
</feature>
<protein>
    <recommendedName>
        <fullName evidence="10">Major facilitator superfamily (MFS) profile domain-containing protein</fullName>
    </recommendedName>
</protein>
<dbReference type="InterPro" id="IPR036259">
    <property type="entry name" value="MFS_trans_sf"/>
</dbReference>
<keyword evidence="2" id="KW-0813">Transport</keyword>
<feature type="compositionally biased region" description="Basic and acidic residues" evidence="6">
    <location>
        <begin position="17"/>
        <end position="32"/>
    </location>
</feature>
<gene>
    <name evidence="8" type="ORF">ZYGR_0R00130</name>
</gene>
<accession>A0A1Q3A263</accession>
<reference evidence="8 9" key="1">
    <citation type="submission" date="2016-08" db="EMBL/GenBank/DDBJ databases">
        <title>Draft genome sequence of allopolyploid Zygosaccharomyces rouxii.</title>
        <authorList>
            <person name="Watanabe J."/>
            <person name="Uehara K."/>
            <person name="Mogi Y."/>
            <person name="Tsukioka Y."/>
        </authorList>
    </citation>
    <scope>NUCLEOTIDE SEQUENCE [LARGE SCALE GENOMIC DNA]</scope>
    <source>
        <strain evidence="8 9">NBRC 110957</strain>
    </source>
</reference>
<feature type="transmembrane region" description="Helical" evidence="7">
    <location>
        <begin position="391"/>
        <end position="408"/>
    </location>
</feature>
<feature type="region of interest" description="Disordered" evidence="6">
    <location>
        <begin position="1"/>
        <end position="32"/>
    </location>
</feature>
<evidence type="ECO:0008006" key="10">
    <source>
        <dbReference type="Google" id="ProtNLM"/>
    </source>
</evidence>
<organism evidence="8 9">
    <name type="scientific">Zygosaccharomyces rouxii</name>
    <dbReference type="NCBI Taxonomy" id="4956"/>
    <lineage>
        <taxon>Eukaryota</taxon>
        <taxon>Fungi</taxon>
        <taxon>Dikarya</taxon>
        <taxon>Ascomycota</taxon>
        <taxon>Saccharomycotina</taxon>
        <taxon>Saccharomycetes</taxon>
        <taxon>Saccharomycetales</taxon>
        <taxon>Saccharomycetaceae</taxon>
        <taxon>Zygosaccharomyces</taxon>
    </lineage>
</organism>
<feature type="transmembrane region" description="Helical" evidence="7">
    <location>
        <begin position="510"/>
        <end position="531"/>
    </location>
</feature>
<dbReference type="OrthoDB" id="1935484at2759"/>
<feature type="transmembrane region" description="Helical" evidence="7">
    <location>
        <begin position="415"/>
        <end position="435"/>
    </location>
</feature>
<keyword evidence="4 7" id="KW-1133">Transmembrane helix</keyword>
<evidence type="ECO:0000313" key="9">
    <source>
        <dbReference type="Proteomes" id="UP000187013"/>
    </source>
</evidence>
<dbReference type="OMA" id="CTWACIM"/>
<dbReference type="Pfam" id="PF07690">
    <property type="entry name" value="MFS_1"/>
    <property type="match status" value="1"/>
</dbReference>
<sequence>MSASSHSYEYNPQDVGESFHDNEQSLRKDDGTKVNVKITDSVVESSYSLELDDLESAEAIEKNPFADPSTADYYAKLYDDAGYESRKAYDPNFYWSKNEEKKLVWKLDFRCGLVACIMFASLQIDRGNLAQAVADNMLSDLGMTTDDYNTGNQLFYVCFLVTEIPSQLISKRLGPDRFIPLQMVLWSIVSMCQATMNSKGGFFATRCLIGMLEGGFIADLVLWLSYFYNSKELTIRLSWFWTTLSVVQICTALLAFAILRMRGIGGLEGWKWLFLIEGAITFLIGVSSFYWMVPSAVQTRNWMHPKGWFNEREEKIVVNRVLRDDPSKGDMHNRQTLTPKMIWRALSDYDLWPIYAVGLLLYIPNDTIQSYLTLNLKQLHFSRFDVQLLTIPPYVLQIVFLLMITWFSEYVQERCFVCIISPVWATIFMGLIRWWKGSMHDVWGTYALVMLMYAQPYVHAICVSWVSRNSNSIRTRAISSAMYNMFVQLGSICANQVYRQDDMPYYHRGNMQLFCISLGAIPLFLLTKFYYVTRNKKKLKIWSNMSKEEQVEYINTTTDQGNKRLDFLFDH</sequence>
<dbReference type="AlphaFoldDB" id="A0A1Q3A263"/>
<evidence type="ECO:0000256" key="6">
    <source>
        <dbReference type="SAM" id="MobiDB-lite"/>
    </source>
</evidence>
<dbReference type="Gene3D" id="1.20.1250.20">
    <property type="entry name" value="MFS general substrate transporter like domains"/>
    <property type="match status" value="2"/>
</dbReference>